<keyword evidence="15" id="KW-1185">Reference proteome</keyword>
<keyword evidence="9 12" id="KW-0012">Acyltransferase</keyword>
<evidence type="ECO:0000256" key="2">
    <source>
        <dbReference type="ARBA" id="ARBA00022679"/>
    </source>
</evidence>
<comment type="domain">
    <text evidence="12">The DHHC domain is required for palmitoyltransferase activity.</text>
</comment>
<accession>A0A1G4MK26</accession>
<dbReference type="EC" id="2.3.1.225" evidence="12"/>
<name>A0A1G4MK26_LACFM</name>
<keyword evidence="3 12" id="KW-0812">Transmembrane</keyword>
<comment type="subcellular location">
    <subcellularLocation>
        <location evidence="1">Endoplasmic reticulum membrane</location>
        <topology evidence="1">Multi-pass membrane protein</topology>
    </subcellularLocation>
</comment>
<comment type="similarity">
    <text evidence="10">Belongs to the DHHC palmitoyltransferase family. SWF1 subfamily.</text>
</comment>
<evidence type="ECO:0000256" key="1">
    <source>
        <dbReference type="ARBA" id="ARBA00004477"/>
    </source>
</evidence>
<feature type="transmembrane region" description="Helical" evidence="12">
    <location>
        <begin position="204"/>
        <end position="224"/>
    </location>
</feature>
<dbReference type="Pfam" id="PF01529">
    <property type="entry name" value="DHHC"/>
    <property type="match status" value="1"/>
</dbReference>
<evidence type="ECO:0000313" key="15">
    <source>
        <dbReference type="Proteomes" id="UP000190831"/>
    </source>
</evidence>
<dbReference type="OrthoDB" id="9909019at2759"/>
<evidence type="ECO:0000256" key="8">
    <source>
        <dbReference type="ARBA" id="ARBA00023288"/>
    </source>
</evidence>
<evidence type="ECO:0000256" key="5">
    <source>
        <dbReference type="ARBA" id="ARBA00022989"/>
    </source>
</evidence>
<organism evidence="14 15">
    <name type="scientific">Lachancea fermentati</name>
    <name type="common">Zygosaccharomyces fermentati</name>
    <dbReference type="NCBI Taxonomy" id="4955"/>
    <lineage>
        <taxon>Eukaryota</taxon>
        <taxon>Fungi</taxon>
        <taxon>Dikarya</taxon>
        <taxon>Ascomycota</taxon>
        <taxon>Saccharomycotina</taxon>
        <taxon>Saccharomycetes</taxon>
        <taxon>Saccharomycetales</taxon>
        <taxon>Saccharomycetaceae</taxon>
        <taxon>Lachancea</taxon>
    </lineage>
</organism>
<keyword evidence="2 12" id="KW-0808">Transferase</keyword>
<evidence type="ECO:0000256" key="3">
    <source>
        <dbReference type="ARBA" id="ARBA00022692"/>
    </source>
</evidence>
<proteinExistence type="inferred from homology"/>
<dbReference type="GO" id="GO:0005789">
    <property type="term" value="C:endoplasmic reticulum membrane"/>
    <property type="evidence" value="ECO:0007669"/>
    <property type="project" value="UniProtKB-SubCell"/>
</dbReference>
<evidence type="ECO:0000256" key="10">
    <source>
        <dbReference type="ARBA" id="ARBA00038463"/>
    </source>
</evidence>
<dbReference type="GO" id="GO:0005794">
    <property type="term" value="C:Golgi apparatus"/>
    <property type="evidence" value="ECO:0007669"/>
    <property type="project" value="TreeGrafter"/>
</dbReference>
<dbReference type="AlphaFoldDB" id="A0A1G4MK26"/>
<evidence type="ECO:0000256" key="9">
    <source>
        <dbReference type="ARBA" id="ARBA00023315"/>
    </source>
</evidence>
<dbReference type="STRING" id="4955.A0A1G4MK26"/>
<sequence>MIGVVWLLVISQLILLLFSPLLRSVTPFSWYYAKIYHPVFKDPHQYKWKYQVVPLFYVTIYLYCTITFVKDVLPTVFPFLCSLEIWFLIPLLLVGPLISGWYSMMTVPESTKTSAYTDKYDRVIFHPGVICSTCKIAKRARSKHCPICDQCTLLADHHCIWVNNCIGRGNYRYFYLFLLSNIALLSYGFVRLLSLQRKRQSKPLLVLSILCGCFAIIVIVFGYFQIVLIRSGMTSNEEDKWYFVQEMMRQGNLVISDNGNYYFRMPKEGYDRDSESRKESKTQADGILNQRATSHSFHDMPGNKGTTTAKATEKLHVGDGENFQFHTKKPTELLADGMWEFDGNYINPNELDGNVHAGAGLDAGRNVGIGGGWGAGLDREALPNNQRLLRGGGGGGAGLDLGENLGMGGGGGSGFTNISDDDQQEFSAGGGGGAGFGYGNAFGAGGGGGAGAHLRSDRHGGSESGFGGGAGGGLDISDNVGLGGGAGAGISLRSLKNGNHDIELGGGGGFGSHLKYTGIDANLDAGGGASAKYSSATGLPILQGNGSVDVHCSVLGKEIDYTKHKNLRGQENWVFYSTNPYDDKEYYLQNYRVVHDANDITNVYDNGSFWKNLNERIVL</sequence>
<dbReference type="GO" id="GO:0019706">
    <property type="term" value="F:protein-cysteine S-palmitoyltransferase activity"/>
    <property type="evidence" value="ECO:0007669"/>
    <property type="project" value="UniProtKB-EC"/>
</dbReference>
<keyword evidence="5 12" id="KW-1133">Transmembrane helix</keyword>
<feature type="transmembrane region" description="Helical" evidence="12">
    <location>
        <begin position="173"/>
        <end position="192"/>
    </location>
</feature>
<dbReference type="InterPro" id="IPR039859">
    <property type="entry name" value="PFA4/ZDH16/20/ERF2-like"/>
</dbReference>
<comment type="catalytic activity">
    <reaction evidence="11 12">
        <text>L-cysteinyl-[protein] + hexadecanoyl-CoA = S-hexadecanoyl-L-cysteinyl-[protein] + CoA</text>
        <dbReference type="Rhea" id="RHEA:36683"/>
        <dbReference type="Rhea" id="RHEA-COMP:10131"/>
        <dbReference type="Rhea" id="RHEA-COMP:11032"/>
        <dbReference type="ChEBI" id="CHEBI:29950"/>
        <dbReference type="ChEBI" id="CHEBI:57287"/>
        <dbReference type="ChEBI" id="CHEBI:57379"/>
        <dbReference type="ChEBI" id="CHEBI:74151"/>
        <dbReference type="EC" id="2.3.1.225"/>
    </reaction>
</comment>
<keyword evidence="6 12" id="KW-0472">Membrane</keyword>
<keyword evidence="4" id="KW-0256">Endoplasmic reticulum</keyword>
<evidence type="ECO:0000256" key="12">
    <source>
        <dbReference type="RuleBase" id="RU079119"/>
    </source>
</evidence>
<protein>
    <recommendedName>
        <fullName evidence="12">Palmitoyltransferase</fullName>
        <ecNumber evidence="12">2.3.1.225</ecNumber>
    </recommendedName>
</protein>
<dbReference type="PANTHER" id="PTHR22883">
    <property type="entry name" value="ZINC FINGER DHHC DOMAIN CONTAINING PROTEIN"/>
    <property type="match status" value="1"/>
</dbReference>
<dbReference type="GO" id="GO:0006612">
    <property type="term" value="P:protein targeting to membrane"/>
    <property type="evidence" value="ECO:0007669"/>
    <property type="project" value="TreeGrafter"/>
</dbReference>
<dbReference type="PROSITE" id="PS50216">
    <property type="entry name" value="DHHC"/>
    <property type="match status" value="1"/>
</dbReference>
<keyword evidence="7" id="KW-0564">Palmitate</keyword>
<evidence type="ECO:0000256" key="6">
    <source>
        <dbReference type="ARBA" id="ARBA00023136"/>
    </source>
</evidence>
<dbReference type="Proteomes" id="UP000190831">
    <property type="component" value="Chromosome H"/>
</dbReference>
<dbReference type="EMBL" id="LT598491">
    <property type="protein sequence ID" value="SCW04226.1"/>
    <property type="molecule type" value="Genomic_DNA"/>
</dbReference>
<evidence type="ECO:0000313" key="14">
    <source>
        <dbReference type="EMBL" id="SCW04226.1"/>
    </source>
</evidence>
<evidence type="ECO:0000256" key="11">
    <source>
        <dbReference type="ARBA" id="ARBA00048048"/>
    </source>
</evidence>
<feature type="transmembrane region" description="Helical" evidence="12">
    <location>
        <begin position="48"/>
        <end position="69"/>
    </location>
</feature>
<reference evidence="14 15" key="1">
    <citation type="submission" date="2016-03" db="EMBL/GenBank/DDBJ databases">
        <authorList>
            <person name="Devillers H."/>
        </authorList>
    </citation>
    <scope>NUCLEOTIDE SEQUENCE [LARGE SCALE GENOMIC DNA]</scope>
    <source>
        <strain evidence="14">CBS 6772</strain>
    </source>
</reference>
<feature type="transmembrane region" description="Helical" evidence="12">
    <location>
        <begin position="76"/>
        <end position="98"/>
    </location>
</feature>
<evidence type="ECO:0000256" key="7">
    <source>
        <dbReference type="ARBA" id="ARBA00023139"/>
    </source>
</evidence>
<dbReference type="PANTHER" id="PTHR22883:SF489">
    <property type="entry name" value="PALMITOYLTRANSFERASE SWF1"/>
    <property type="match status" value="1"/>
</dbReference>
<keyword evidence="8" id="KW-0449">Lipoprotein</keyword>
<feature type="domain" description="Palmitoyltransferase DHHC" evidence="13">
    <location>
        <begin position="127"/>
        <end position="241"/>
    </location>
</feature>
<gene>
    <name evidence="14" type="ORF">LAFE_0H08856G</name>
</gene>
<evidence type="ECO:0000259" key="13">
    <source>
        <dbReference type="Pfam" id="PF01529"/>
    </source>
</evidence>
<dbReference type="InterPro" id="IPR001594">
    <property type="entry name" value="Palmitoyltrfase_DHHC"/>
</dbReference>
<evidence type="ECO:0000256" key="4">
    <source>
        <dbReference type="ARBA" id="ARBA00022824"/>
    </source>
</evidence>